<feature type="active site" description="Tele-phosphohistidine intermediate" evidence="3">
    <location>
        <position position="247"/>
    </location>
</feature>
<dbReference type="GO" id="GO:0009361">
    <property type="term" value="C:succinate-CoA ligase complex (ADP-forming)"/>
    <property type="evidence" value="ECO:0007669"/>
    <property type="project" value="TreeGrafter"/>
</dbReference>
<dbReference type="AlphaFoldDB" id="A0A318LRL4"/>
<dbReference type="PIRSF" id="PIRSF001553">
    <property type="entry name" value="SucCS_alpha"/>
    <property type="match status" value="1"/>
</dbReference>
<keyword evidence="1 5" id="KW-0436">Ligase</keyword>
<dbReference type="GO" id="GO:0004775">
    <property type="term" value="F:succinate-CoA ligase (ADP-forming) activity"/>
    <property type="evidence" value="ECO:0007669"/>
    <property type="project" value="TreeGrafter"/>
</dbReference>
<protein>
    <submittedName>
        <fullName evidence="5">Succinate--CoA ligase subunit alpha</fullName>
    </submittedName>
</protein>
<reference evidence="5 6" key="1">
    <citation type="submission" date="2016-07" db="EMBL/GenBank/DDBJ databases">
        <title>Draft genome sequence of Prauserella sp. YIM 121212, isolated from alkaline soil.</title>
        <authorList>
            <person name="Ruckert C."/>
            <person name="Albersmeier A."/>
            <person name="Jiang C.-L."/>
            <person name="Jiang Y."/>
            <person name="Kalinowski J."/>
            <person name="Schneider O."/>
            <person name="Winkler A."/>
            <person name="Zotchev S.B."/>
        </authorList>
    </citation>
    <scope>NUCLEOTIDE SEQUENCE [LARGE SCALE GENOMIC DNA]</scope>
    <source>
        <strain evidence="5 6">YIM 121212</strain>
    </source>
</reference>
<dbReference type="PANTHER" id="PTHR11117:SF2">
    <property type="entry name" value="SUCCINATE--COA LIGASE [ADP_GDP-FORMING] SUBUNIT ALPHA, MITOCHONDRIAL"/>
    <property type="match status" value="1"/>
</dbReference>
<dbReference type="InterPro" id="IPR016102">
    <property type="entry name" value="Succinyl-CoA_synth-like"/>
</dbReference>
<organism evidence="5 6">
    <name type="scientific">Prauserella flavalba</name>
    <dbReference type="NCBI Taxonomy" id="1477506"/>
    <lineage>
        <taxon>Bacteria</taxon>
        <taxon>Bacillati</taxon>
        <taxon>Actinomycetota</taxon>
        <taxon>Actinomycetes</taxon>
        <taxon>Pseudonocardiales</taxon>
        <taxon>Pseudonocardiaceae</taxon>
        <taxon>Prauserella</taxon>
    </lineage>
</organism>
<dbReference type="PRINTS" id="PR01798">
    <property type="entry name" value="SCOASYNTHASE"/>
</dbReference>
<proteinExistence type="predicted"/>
<dbReference type="PANTHER" id="PTHR11117">
    <property type="entry name" value="SUCCINYL-COA LIGASE SUBUNIT ALPHA"/>
    <property type="match status" value="1"/>
</dbReference>
<dbReference type="EMBL" id="MASU01000005">
    <property type="protein sequence ID" value="PXY36250.1"/>
    <property type="molecule type" value="Genomic_DNA"/>
</dbReference>
<dbReference type="Proteomes" id="UP000247892">
    <property type="component" value="Unassembled WGS sequence"/>
</dbReference>
<dbReference type="InterPro" id="IPR017440">
    <property type="entry name" value="Cit_synth/succinyl-CoA_lig_AS"/>
</dbReference>
<evidence type="ECO:0000256" key="3">
    <source>
        <dbReference type="PIRSR" id="PIRSR001553-1"/>
    </source>
</evidence>
<dbReference type="GO" id="GO:0006099">
    <property type="term" value="P:tricarboxylic acid cycle"/>
    <property type="evidence" value="ECO:0007669"/>
    <property type="project" value="UniProtKB-UniPathway"/>
</dbReference>
<keyword evidence="6" id="KW-1185">Reference proteome</keyword>
<dbReference type="Gene3D" id="3.40.50.720">
    <property type="entry name" value="NAD(P)-binding Rossmann-like Domain"/>
    <property type="match status" value="1"/>
</dbReference>
<dbReference type="InterPro" id="IPR005810">
    <property type="entry name" value="CoA_lig_alpha"/>
</dbReference>
<accession>A0A318LRL4</accession>
<dbReference type="SMART" id="SM00881">
    <property type="entry name" value="CoA_binding"/>
    <property type="match status" value="1"/>
</dbReference>
<evidence type="ECO:0000313" key="6">
    <source>
        <dbReference type="Proteomes" id="UP000247892"/>
    </source>
</evidence>
<dbReference type="GO" id="GO:0000166">
    <property type="term" value="F:nucleotide binding"/>
    <property type="evidence" value="ECO:0007669"/>
    <property type="project" value="UniProtKB-KW"/>
</dbReference>
<evidence type="ECO:0000313" key="5">
    <source>
        <dbReference type="EMBL" id="PXY36250.1"/>
    </source>
</evidence>
<dbReference type="Pfam" id="PF00549">
    <property type="entry name" value="Ligase_CoA"/>
    <property type="match status" value="1"/>
</dbReference>
<dbReference type="UniPathway" id="UPA00223">
    <property type="reaction ID" value="UER00999"/>
</dbReference>
<dbReference type="InterPro" id="IPR005811">
    <property type="entry name" value="SUCC_ACL_C"/>
</dbReference>
<dbReference type="SUPFAM" id="SSF52210">
    <property type="entry name" value="Succinyl-CoA synthetase domains"/>
    <property type="match status" value="1"/>
</dbReference>
<dbReference type="RefSeq" id="WP_110336251.1">
    <property type="nucleotide sequence ID" value="NZ_JBHVKT010000069.1"/>
</dbReference>
<sequence>MLVSAQDNVVVQGLTGRQGSFWAERMAECGTRIVAGASPGKGGREVGGVPVYDSVVDAAREHELDVSVLFVPPLAVRKAAGDAVAAGVRKIVLLTEHVPYQDIMHVLADARDHGARVLGPNTAGLVVPGVASVGIMPGFADNIFRPGSIGVISRSGSLGTLVALNLVSAGYGQSAFIGIGGDPILGTTTLDAVRELDEDERTEAVVLVGEIGGSMEEDAAEYIATMRKPVVAFIAGRSAPPDRRMGHAGAIVSAGKGSGTSKVDALTSAGATVVDLPSGIGDALLAAGVKPAA</sequence>
<feature type="domain" description="CoA-binding" evidence="4">
    <location>
        <begin position="2"/>
        <end position="98"/>
    </location>
</feature>
<dbReference type="InterPro" id="IPR036291">
    <property type="entry name" value="NAD(P)-bd_dom_sf"/>
</dbReference>
<dbReference type="OrthoDB" id="5580580at2"/>
<dbReference type="PROSITE" id="PS00399">
    <property type="entry name" value="SUCCINYL_COA_LIG_2"/>
    <property type="match status" value="1"/>
</dbReference>
<evidence type="ECO:0000256" key="2">
    <source>
        <dbReference type="ARBA" id="ARBA00022741"/>
    </source>
</evidence>
<dbReference type="Gene3D" id="3.40.50.261">
    <property type="entry name" value="Succinyl-CoA synthetase domains"/>
    <property type="match status" value="1"/>
</dbReference>
<evidence type="ECO:0000259" key="4">
    <source>
        <dbReference type="SMART" id="SM00881"/>
    </source>
</evidence>
<evidence type="ECO:0000256" key="1">
    <source>
        <dbReference type="ARBA" id="ARBA00022598"/>
    </source>
</evidence>
<dbReference type="InterPro" id="IPR003781">
    <property type="entry name" value="CoA-bd"/>
</dbReference>
<name>A0A318LRL4_9PSEU</name>
<dbReference type="Pfam" id="PF02629">
    <property type="entry name" value="CoA_binding"/>
    <property type="match status" value="1"/>
</dbReference>
<comment type="caution">
    <text evidence="5">The sequence shown here is derived from an EMBL/GenBank/DDBJ whole genome shotgun (WGS) entry which is preliminary data.</text>
</comment>
<keyword evidence="2" id="KW-0547">Nucleotide-binding</keyword>
<dbReference type="GO" id="GO:0004776">
    <property type="term" value="F:succinate-CoA ligase (GDP-forming) activity"/>
    <property type="evidence" value="ECO:0007669"/>
    <property type="project" value="TreeGrafter"/>
</dbReference>
<gene>
    <name evidence="5" type="ORF">BA062_12520</name>
</gene>
<dbReference type="SUPFAM" id="SSF51735">
    <property type="entry name" value="NAD(P)-binding Rossmann-fold domains"/>
    <property type="match status" value="1"/>
</dbReference>